<evidence type="ECO:0000256" key="3">
    <source>
        <dbReference type="ARBA" id="ARBA00022598"/>
    </source>
</evidence>
<evidence type="ECO:0000259" key="12">
    <source>
        <dbReference type="PROSITE" id="PS50860"/>
    </source>
</evidence>
<evidence type="ECO:0000256" key="2">
    <source>
        <dbReference type="ARBA" id="ARBA00022555"/>
    </source>
</evidence>
<dbReference type="EC" id="6.1.1.7" evidence="11"/>
<keyword evidence="9 11" id="KW-0648">Protein biosynthesis</keyword>
<dbReference type="STRING" id="634113.AUT07_00375"/>
<dbReference type="InterPro" id="IPR003156">
    <property type="entry name" value="DHHA1_dom"/>
</dbReference>
<dbReference type="InterPro" id="IPR009000">
    <property type="entry name" value="Transl_B-barrel_sf"/>
</dbReference>
<dbReference type="SUPFAM" id="SSF50447">
    <property type="entry name" value="Translation proteins"/>
    <property type="match status" value="1"/>
</dbReference>
<dbReference type="AlphaFoldDB" id="A0A109Q8T6"/>
<comment type="function">
    <text evidence="11">Catalyzes the attachment of alanine to tRNA(Ala) in a two-step reaction: alanine is first activated by ATP to form Ala-AMP and then transferred to the acceptor end of tRNA(Ala). Also edits incorrectly charged Ser-tRNA(Ala) and Gly-tRNA(Ala) via its editing domain.</text>
</comment>
<dbReference type="Pfam" id="PF01411">
    <property type="entry name" value="tRNA-synt_2c"/>
    <property type="match status" value="1"/>
</dbReference>
<dbReference type="FunFam" id="3.30.930.10:FF:000004">
    <property type="entry name" value="Alanine--tRNA ligase"/>
    <property type="match status" value="1"/>
</dbReference>
<dbReference type="Pfam" id="PF07973">
    <property type="entry name" value="tRNA_SAD"/>
    <property type="match status" value="1"/>
</dbReference>
<dbReference type="GO" id="GO:0008270">
    <property type="term" value="F:zinc ion binding"/>
    <property type="evidence" value="ECO:0007669"/>
    <property type="project" value="UniProtKB-UniRule"/>
</dbReference>
<dbReference type="Gene3D" id="3.10.310.40">
    <property type="match status" value="1"/>
</dbReference>
<dbReference type="GO" id="GO:0045892">
    <property type="term" value="P:negative regulation of DNA-templated transcription"/>
    <property type="evidence" value="ECO:0007669"/>
    <property type="project" value="TreeGrafter"/>
</dbReference>
<dbReference type="KEGG" id="asy:AUT07_00375"/>
<evidence type="ECO:0000256" key="5">
    <source>
        <dbReference type="ARBA" id="ARBA00022741"/>
    </source>
</evidence>
<dbReference type="GO" id="GO:0005829">
    <property type="term" value="C:cytosol"/>
    <property type="evidence" value="ECO:0007669"/>
    <property type="project" value="TreeGrafter"/>
</dbReference>
<accession>A0A109Q8T6</accession>
<dbReference type="NCBIfam" id="TIGR00344">
    <property type="entry name" value="alaS"/>
    <property type="match status" value="1"/>
</dbReference>
<keyword evidence="11" id="KW-0963">Cytoplasm</keyword>
<comment type="subcellular location">
    <subcellularLocation>
        <location evidence="11">Cytoplasm</location>
    </subcellularLocation>
</comment>
<dbReference type="Gene3D" id="3.30.930.10">
    <property type="entry name" value="Bira Bifunctional Protein, Domain 2"/>
    <property type="match status" value="1"/>
</dbReference>
<dbReference type="PRINTS" id="PR00980">
    <property type="entry name" value="TRNASYNTHALA"/>
</dbReference>
<evidence type="ECO:0000256" key="11">
    <source>
        <dbReference type="HAMAP-Rule" id="MF_00036"/>
    </source>
</evidence>
<feature type="binding site" evidence="11">
    <location>
        <position position="669"/>
    </location>
    <ligand>
        <name>Zn(2+)</name>
        <dbReference type="ChEBI" id="CHEBI:29105"/>
    </ligand>
</feature>
<dbReference type="Pfam" id="PF02272">
    <property type="entry name" value="DHHA1"/>
    <property type="match status" value="1"/>
</dbReference>
<feature type="binding site" evidence="11">
    <location>
        <position position="571"/>
    </location>
    <ligand>
        <name>Zn(2+)</name>
        <dbReference type="ChEBI" id="CHEBI:29105"/>
    </ligand>
</feature>
<comment type="cofactor">
    <cofactor evidence="11">
        <name>Zn(2+)</name>
        <dbReference type="ChEBI" id="CHEBI:29105"/>
    </cofactor>
    <text evidence="11">Binds 1 zinc ion per subunit.</text>
</comment>
<keyword evidence="5 11" id="KW-0547">Nucleotide-binding</keyword>
<comment type="domain">
    <text evidence="11">Consists of three domains; the N-terminal catalytic domain, the editing domain and the C-terminal C-Ala domain. The editing domain removes incorrectly charged amino acids, while the C-Ala domain, along with tRNA(Ala), serves as a bridge to cooperatively bring together the editing and aminoacylation centers thus stimulating deacylation of misacylated tRNAs.</text>
</comment>
<feature type="domain" description="Alanyl-transfer RNA synthetases family profile" evidence="12">
    <location>
        <begin position="4"/>
        <end position="712"/>
    </location>
</feature>
<keyword evidence="4 11" id="KW-0479">Metal-binding</keyword>
<dbReference type="InterPro" id="IPR045864">
    <property type="entry name" value="aa-tRNA-synth_II/BPL/LPL"/>
</dbReference>
<dbReference type="Gene3D" id="3.30.54.20">
    <property type="match status" value="1"/>
</dbReference>
<keyword evidence="7 11" id="KW-0067">ATP-binding</keyword>
<keyword evidence="2 11" id="KW-0820">tRNA-binding</keyword>
<dbReference type="GO" id="GO:0006419">
    <property type="term" value="P:alanyl-tRNA aminoacylation"/>
    <property type="evidence" value="ECO:0007669"/>
    <property type="project" value="UniProtKB-UniRule"/>
</dbReference>
<evidence type="ECO:0000313" key="13">
    <source>
        <dbReference type="EMBL" id="AMA64950.1"/>
    </source>
</evidence>
<evidence type="ECO:0000256" key="8">
    <source>
        <dbReference type="ARBA" id="ARBA00022884"/>
    </source>
</evidence>
<name>A0A109Q8T6_9GAMM</name>
<dbReference type="SUPFAM" id="SSF55681">
    <property type="entry name" value="Class II aaRS and biotin synthetases"/>
    <property type="match status" value="1"/>
</dbReference>
<dbReference type="InterPro" id="IPR012947">
    <property type="entry name" value="tRNA_SAD"/>
</dbReference>
<dbReference type="PATRIC" id="fig|634113.3.peg.362"/>
<reference evidence="13 14" key="1">
    <citation type="submission" date="2016-01" db="EMBL/GenBank/DDBJ databases">
        <title>Genome sequence of Ca. Arsenophonus lipopteni, the exclusive symbiont of a blood sucking fly Lipoptena cervi (Diptera: Hippoboscidae).</title>
        <authorList>
            <person name="Novakova E."/>
            <person name="Hypsa V."/>
            <person name="Nguyen P."/>
            <person name="Husnik F."/>
            <person name="Darby A.C."/>
        </authorList>
    </citation>
    <scope>NUCLEOTIDE SEQUENCE [LARGE SCALE GENOMIC DNA]</scope>
    <source>
        <strain evidence="13 14">CB</strain>
    </source>
</reference>
<dbReference type="HAMAP" id="MF_00036_B">
    <property type="entry name" value="Ala_tRNA_synth_B"/>
    <property type="match status" value="1"/>
</dbReference>
<dbReference type="FunFam" id="3.30.980.10:FF:000004">
    <property type="entry name" value="Alanine--tRNA ligase, cytoplasmic"/>
    <property type="match status" value="1"/>
</dbReference>
<dbReference type="PROSITE" id="PS50860">
    <property type="entry name" value="AA_TRNA_LIGASE_II_ALA"/>
    <property type="match status" value="1"/>
</dbReference>
<dbReference type="InterPro" id="IPR002318">
    <property type="entry name" value="Ala-tRNA-lgiase_IIc"/>
</dbReference>
<proteinExistence type="inferred from homology"/>
<dbReference type="PANTHER" id="PTHR11777">
    <property type="entry name" value="ALANYL-TRNA SYNTHETASE"/>
    <property type="match status" value="1"/>
</dbReference>
<dbReference type="GO" id="GO:0002161">
    <property type="term" value="F:aminoacyl-tRNA deacylase activity"/>
    <property type="evidence" value="ECO:0007669"/>
    <property type="project" value="TreeGrafter"/>
</dbReference>
<dbReference type="CDD" id="cd00673">
    <property type="entry name" value="AlaRS_core"/>
    <property type="match status" value="1"/>
</dbReference>
<evidence type="ECO:0000256" key="7">
    <source>
        <dbReference type="ARBA" id="ARBA00022840"/>
    </source>
</evidence>
<comment type="similarity">
    <text evidence="1 11">Belongs to the class-II aminoacyl-tRNA synthetase family.</text>
</comment>
<organism evidence="13 14">
    <name type="scientific">Candidatus Arsenophonus lipoptenae</name>
    <dbReference type="NCBI Taxonomy" id="634113"/>
    <lineage>
        <taxon>Bacteria</taxon>
        <taxon>Pseudomonadati</taxon>
        <taxon>Pseudomonadota</taxon>
        <taxon>Gammaproteobacteria</taxon>
        <taxon>Enterobacterales</taxon>
        <taxon>Morganellaceae</taxon>
        <taxon>Arsenophonus</taxon>
    </lineage>
</organism>
<evidence type="ECO:0000313" key="14">
    <source>
        <dbReference type="Proteomes" id="UP000069926"/>
    </source>
</evidence>
<dbReference type="InterPro" id="IPR018164">
    <property type="entry name" value="Ala-tRNA-synth_IIc_N"/>
</dbReference>
<gene>
    <name evidence="11 13" type="primary">alaS</name>
    <name evidence="13" type="ORF">AUT07_00375</name>
</gene>
<feature type="binding site" evidence="11">
    <location>
        <position position="567"/>
    </location>
    <ligand>
        <name>Zn(2+)</name>
        <dbReference type="ChEBI" id="CHEBI:29105"/>
    </ligand>
</feature>
<comment type="subunit">
    <text evidence="11">Homotetramer.</text>
</comment>
<keyword evidence="10 11" id="KW-0030">Aminoacyl-tRNA synthetase</keyword>
<dbReference type="SUPFAM" id="SSF101353">
    <property type="entry name" value="Putative anticodon-binding domain of alanyl-tRNA synthetase (AlaRS)"/>
    <property type="match status" value="1"/>
</dbReference>
<evidence type="ECO:0000256" key="9">
    <source>
        <dbReference type="ARBA" id="ARBA00022917"/>
    </source>
</evidence>
<dbReference type="InterPro" id="IPR018163">
    <property type="entry name" value="Thr/Ala-tRNA-synth_IIc_edit"/>
</dbReference>
<feature type="binding site" evidence="11">
    <location>
        <position position="673"/>
    </location>
    <ligand>
        <name>Zn(2+)</name>
        <dbReference type="ChEBI" id="CHEBI:29105"/>
    </ligand>
</feature>
<sequence>MINKSTTEIRQMFLTFFQNKGHKIIPGSSLIPNNDQTLLFTNAGMNQFKNIFLGLESINHSRITTAQHCIRAGGKHNDLKNVGYTNRHHTFFEMLGNFSFDDYFKQDAIKYAWELLTGKNWFNIPENRFWITTYHTDDESYNIWIKEIGIPEDRVIRIGDNKGSIYASDNFWQMGNTGPCGPCTEIFYDHGESIIGNLPGSVDGYGDRYTEIWNIVFMQFNRYNDGSLKLLSKPFVDTGMGLERISAVLQNVHSNYEIDIFRELIASISKLIMLSDFNNNSSNKSLRVIADHIRSSVFLISDGVFPSNEGRGYVLRRIIRRAIYHGYMIGVKGLFFYKLVKPLIYLLDNNKIESQQITIEKILMNEERQFLRILDRGIKLLDYELSQLQGDILTGEIVFLLYDTYGVPFDVTADICYERGIKFDELGFYAAMEQQKSKSRNSSIFTSNYNNIIKIDKNSDFSGYEKIIQRSKVTAIFKNDQFVNVLHQNENGIIICDKTCFYAESGGQVGDSGIISNNYFQFVVSDTKKYAKAIGHIGKLISGSISLNDLVNTQIDIKRRNAISINHSATHLLHAALRKVLGNHVIQQGSLVTDKYLRFDFNHFSAMTAIEIDKIENIVNYQIRKNHSIVTTLMYLEEAKEKGLVIFKNDRCNVKVRVLNIGDFSTELCCGTHANRTGDIGLFRINSESSIAAGIRRIEAVTGQVAIDLMRSQSHLLSEISKLINTDVNNLLKKIKVTLDKVKLLEKSLNELKWKQVAQKIISLHKQVKKINEVNLLITNVDNMDFNQLRMIVDGLKNKLKLAIIVLFTIYNGKVNITVGVTSNLSTKINANDLIMFVSQRLGGKGGGRADIAQCVISNITIVHDLLFLIEEWIYSRLRLMNK</sequence>
<dbReference type="InterPro" id="IPR018162">
    <property type="entry name" value="Ala-tRNA-ligase_IIc_anticod-bd"/>
</dbReference>
<dbReference type="GO" id="GO:0005524">
    <property type="term" value="F:ATP binding"/>
    <property type="evidence" value="ECO:0007669"/>
    <property type="project" value="UniProtKB-UniRule"/>
</dbReference>
<protein>
    <recommendedName>
        <fullName evidence="11">Alanine--tRNA ligase</fullName>
        <ecNumber evidence="11">6.1.1.7</ecNumber>
    </recommendedName>
    <alternativeName>
        <fullName evidence="11">Alanyl-tRNA synthetase</fullName>
        <shortName evidence="11">AlaRS</shortName>
    </alternativeName>
</protein>
<dbReference type="Proteomes" id="UP000069926">
    <property type="component" value="Chromosome"/>
</dbReference>
<comment type="catalytic activity">
    <reaction evidence="11">
        <text>tRNA(Ala) + L-alanine + ATP = L-alanyl-tRNA(Ala) + AMP + diphosphate</text>
        <dbReference type="Rhea" id="RHEA:12540"/>
        <dbReference type="Rhea" id="RHEA-COMP:9657"/>
        <dbReference type="Rhea" id="RHEA-COMP:9923"/>
        <dbReference type="ChEBI" id="CHEBI:30616"/>
        <dbReference type="ChEBI" id="CHEBI:33019"/>
        <dbReference type="ChEBI" id="CHEBI:57972"/>
        <dbReference type="ChEBI" id="CHEBI:78442"/>
        <dbReference type="ChEBI" id="CHEBI:78497"/>
        <dbReference type="ChEBI" id="CHEBI:456215"/>
        <dbReference type="EC" id="6.1.1.7"/>
    </reaction>
</comment>
<dbReference type="InterPro" id="IPR018165">
    <property type="entry name" value="Ala-tRNA-synth_IIc_core"/>
</dbReference>
<dbReference type="PANTHER" id="PTHR11777:SF9">
    <property type="entry name" value="ALANINE--TRNA LIGASE, CYTOPLASMIC"/>
    <property type="match status" value="1"/>
</dbReference>
<keyword evidence="3 11" id="KW-0436">Ligase</keyword>
<evidence type="ECO:0000256" key="1">
    <source>
        <dbReference type="ARBA" id="ARBA00008226"/>
    </source>
</evidence>
<dbReference type="Gene3D" id="3.30.980.10">
    <property type="entry name" value="Threonyl-trna Synthetase, Chain A, domain 2"/>
    <property type="match status" value="1"/>
</dbReference>
<dbReference type="FunFam" id="3.10.310.40:FF:000001">
    <property type="entry name" value="Alanine--tRNA ligase"/>
    <property type="match status" value="1"/>
</dbReference>
<dbReference type="FunFam" id="2.40.30.130:FF:000001">
    <property type="entry name" value="Alanine--tRNA ligase"/>
    <property type="match status" value="1"/>
</dbReference>
<evidence type="ECO:0000256" key="10">
    <source>
        <dbReference type="ARBA" id="ARBA00023146"/>
    </source>
</evidence>
<dbReference type="GO" id="GO:0004813">
    <property type="term" value="F:alanine-tRNA ligase activity"/>
    <property type="evidence" value="ECO:0007669"/>
    <property type="project" value="UniProtKB-UniRule"/>
</dbReference>
<dbReference type="SUPFAM" id="SSF55186">
    <property type="entry name" value="ThrRS/AlaRS common domain"/>
    <property type="match status" value="1"/>
</dbReference>
<keyword evidence="8 11" id="KW-0694">RNA-binding</keyword>
<evidence type="ECO:0000256" key="4">
    <source>
        <dbReference type="ARBA" id="ARBA00022723"/>
    </source>
</evidence>
<dbReference type="InterPro" id="IPR050058">
    <property type="entry name" value="Ala-tRNA_ligase"/>
</dbReference>
<keyword evidence="6 11" id="KW-0862">Zinc</keyword>
<dbReference type="SMART" id="SM00863">
    <property type="entry name" value="tRNA_SAD"/>
    <property type="match status" value="1"/>
</dbReference>
<dbReference type="EMBL" id="CP013920">
    <property type="protein sequence ID" value="AMA64950.1"/>
    <property type="molecule type" value="Genomic_DNA"/>
</dbReference>
<dbReference type="InterPro" id="IPR023033">
    <property type="entry name" value="Ala_tRNA_ligase_euk/bac"/>
</dbReference>
<dbReference type="GO" id="GO:0000049">
    <property type="term" value="F:tRNA binding"/>
    <property type="evidence" value="ECO:0007669"/>
    <property type="project" value="UniProtKB-KW"/>
</dbReference>
<evidence type="ECO:0000256" key="6">
    <source>
        <dbReference type="ARBA" id="ARBA00022833"/>
    </source>
</evidence>
<keyword evidence="14" id="KW-1185">Reference proteome</keyword>
<dbReference type="Gene3D" id="2.40.30.130">
    <property type="match status" value="1"/>
</dbReference>